<gene>
    <name evidence="1" type="ORF">Mic7113_2731</name>
</gene>
<dbReference type="STRING" id="1173027.Mic7113_2731"/>
<evidence type="ECO:0000313" key="1">
    <source>
        <dbReference type="EMBL" id="AFZ18515.1"/>
    </source>
</evidence>
<protein>
    <submittedName>
        <fullName evidence="1">Uncharacterized protein</fullName>
    </submittedName>
</protein>
<reference evidence="1 2" key="1">
    <citation type="submission" date="2012-06" db="EMBL/GenBank/DDBJ databases">
        <title>Finished chromosome of genome of Microcoleus sp. PCC 7113.</title>
        <authorList>
            <consortium name="US DOE Joint Genome Institute"/>
            <person name="Gugger M."/>
            <person name="Coursin T."/>
            <person name="Rippka R."/>
            <person name="Tandeau De Marsac N."/>
            <person name="Huntemann M."/>
            <person name="Wei C.-L."/>
            <person name="Han J."/>
            <person name="Detter J.C."/>
            <person name="Han C."/>
            <person name="Tapia R."/>
            <person name="Chen A."/>
            <person name="Kyrpides N."/>
            <person name="Mavromatis K."/>
            <person name="Markowitz V."/>
            <person name="Szeto E."/>
            <person name="Ivanova N."/>
            <person name="Pagani I."/>
            <person name="Pati A."/>
            <person name="Goodwin L."/>
            <person name="Nordberg H.P."/>
            <person name="Cantor M.N."/>
            <person name="Hua S.X."/>
            <person name="Woyke T."/>
            <person name="Kerfeld C.A."/>
        </authorList>
    </citation>
    <scope>NUCLEOTIDE SEQUENCE [LARGE SCALE GENOMIC DNA]</scope>
    <source>
        <strain evidence="1 2">PCC 7113</strain>
    </source>
</reference>
<dbReference type="AlphaFoldDB" id="K9WDP5"/>
<organism evidence="1 2">
    <name type="scientific">Allocoleopsis franciscana PCC 7113</name>
    <dbReference type="NCBI Taxonomy" id="1173027"/>
    <lineage>
        <taxon>Bacteria</taxon>
        <taxon>Bacillati</taxon>
        <taxon>Cyanobacteriota</taxon>
        <taxon>Cyanophyceae</taxon>
        <taxon>Coleofasciculales</taxon>
        <taxon>Coleofasciculaceae</taxon>
        <taxon>Allocoleopsis</taxon>
        <taxon>Allocoleopsis franciscana</taxon>
    </lineage>
</organism>
<keyword evidence="2" id="KW-1185">Reference proteome</keyword>
<dbReference type="EMBL" id="CP003630">
    <property type="protein sequence ID" value="AFZ18515.1"/>
    <property type="molecule type" value="Genomic_DNA"/>
</dbReference>
<dbReference type="Proteomes" id="UP000010471">
    <property type="component" value="Chromosome"/>
</dbReference>
<accession>K9WDP5</accession>
<dbReference type="eggNOG" id="ENOG502ZAWC">
    <property type="taxonomic scope" value="Bacteria"/>
</dbReference>
<dbReference type="HOGENOM" id="CLU_096126_0_0_3"/>
<dbReference type="KEGG" id="mic:Mic7113_2731"/>
<name>K9WDP5_9CYAN</name>
<proteinExistence type="predicted"/>
<dbReference type="PATRIC" id="fig|1173027.3.peg.3002"/>
<dbReference type="RefSeq" id="WP_015182664.1">
    <property type="nucleotide sequence ID" value="NC_019738.1"/>
</dbReference>
<sequence>MFTQKSNVNRFGSWELGWGKANPPQSRRTKLLFPLTVFLVLFPSIANALPGQRTEAVVAWINANPTLRPAIGNGLRVTRSSTPAQRFTFQASVLPPGRFTLAKDQGTIRSERMTFYDMINGVTLERLRESLRVIYGPTIYEDYERAQLIYDYPVPATIDLARRQNRPLLEQQQGELRLGDRFAYWLEITNTESGKAFNGQITVFLKEDLKKIETEVRAR</sequence>
<evidence type="ECO:0000313" key="2">
    <source>
        <dbReference type="Proteomes" id="UP000010471"/>
    </source>
</evidence>